<reference evidence="3" key="1">
    <citation type="journal article" date="2023" name="Nat. Commun.">
        <title>Diploid and tetraploid genomes of Acorus and the evolution of monocots.</title>
        <authorList>
            <person name="Ma L."/>
            <person name="Liu K.W."/>
            <person name="Li Z."/>
            <person name="Hsiao Y.Y."/>
            <person name="Qi Y."/>
            <person name="Fu T."/>
            <person name="Tang G.D."/>
            <person name="Zhang D."/>
            <person name="Sun W.H."/>
            <person name="Liu D.K."/>
            <person name="Li Y."/>
            <person name="Chen G.Z."/>
            <person name="Liu X.D."/>
            <person name="Liao X.Y."/>
            <person name="Jiang Y.T."/>
            <person name="Yu X."/>
            <person name="Hao Y."/>
            <person name="Huang J."/>
            <person name="Zhao X.W."/>
            <person name="Ke S."/>
            <person name="Chen Y.Y."/>
            <person name="Wu W.L."/>
            <person name="Hsu J.L."/>
            <person name="Lin Y.F."/>
            <person name="Huang M.D."/>
            <person name="Li C.Y."/>
            <person name="Huang L."/>
            <person name="Wang Z.W."/>
            <person name="Zhao X."/>
            <person name="Zhong W.Y."/>
            <person name="Peng D.H."/>
            <person name="Ahmad S."/>
            <person name="Lan S."/>
            <person name="Zhang J.S."/>
            <person name="Tsai W.C."/>
            <person name="Van de Peer Y."/>
            <person name="Liu Z.J."/>
        </authorList>
    </citation>
    <scope>NUCLEOTIDE SEQUENCE</scope>
    <source>
        <strain evidence="3">CP</strain>
    </source>
</reference>
<dbReference type="PANTHER" id="PTHR36381">
    <property type="entry name" value="ETHYLENE-REGULATED TRANSCRIPT 2 (ERT2)"/>
    <property type="match status" value="1"/>
</dbReference>
<feature type="transmembrane region" description="Helical" evidence="2">
    <location>
        <begin position="136"/>
        <end position="158"/>
    </location>
</feature>
<keyword evidence="2" id="KW-0472">Membrane</keyword>
<protein>
    <recommendedName>
        <fullName evidence="5">Ethylene-responsive nuclear protein</fullName>
    </recommendedName>
</protein>
<keyword evidence="2" id="KW-1133">Transmembrane helix</keyword>
<organism evidence="3 4">
    <name type="scientific">Acorus calamus</name>
    <name type="common">Sweet flag</name>
    <dbReference type="NCBI Taxonomy" id="4465"/>
    <lineage>
        <taxon>Eukaryota</taxon>
        <taxon>Viridiplantae</taxon>
        <taxon>Streptophyta</taxon>
        <taxon>Embryophyta</taxon>
        <taxon>Tracheophyta</taxon>
        <taxon>Spermatophyta</taxon>
        <taxon>Magnoliopsida</taxon>
        <taxon>Liliopsida</taxon>
        <taxon>Acoraceae</taxon>
        <taxon>Acorus</taxon>
    </lineage>
</organism>
<name>A0AAV9E4A3_ACOCL</name>
<keyword evidence="4" id="KW-1185">Reference proteome</keyword>
<evidence type="ECO:0000313" key="3">
    <source>
        <dbReference type="EMBL" id="KAK1308511.1"/>
    </source>
</evidence>
<dbReference type="PANTHER" id="PTHR36381:SF1">
    <property type="entry name" value="ETHYLENE-REGULATED TRANSCRIPT 2 (ERT2)"/>
    <property type="match status" value="1"/>
</dbReference>
<dbReference type="EMBL" id="JAUJYO010000009">
    <property type="protein sequence ID" value="KAK1308511.1"/>
    <property type="molecule type" value="Genomic_DNA"/>
</dbReference>
<dbReference type="Proteomes" id="UP001180020">
    <property type="component" value="Unassembled WGS sequence"/>
</dbReference>
<gene>
    <name evidence="3" type="ORF">QJS10_CPA09g01007</name>
</gene>
<evidence type="ECO:0008006" key="5">
    <source>
        <dbReference type="Google" id="ProtNLM"/>
    </source>
</evidence>
<sequence length="372" mass="41358">MPLPWKTAKISAVTRFVSGLRSRRRGSSLVVETGFPTSLADLVVKNRDRLKKSAKRRASPSPPAADPDGGIADDPPPAVVAEPAEEESDPPNPPVIEIEEERLDPTVVVAEGRQRRFGWASKVMLLMAMPIGTKKLTLGITVSAFVLLFFELWGIRLFRALKPPVNTKRRFCDRTVVDEAQVSIGYVQIAESDSNSMNNKERLDFAVCDQVRGGGEKEEAFIGIQKNKDFRAGTAKFNAKSLKKFVCKRFQLKKKKSCSEDSMNFEVEEGEDLILEESNEEEEEEIVAICEESNVLHNIGMIEDNVVGNNESLYKKVKAAHLIFLVVVLFGLVGGRIIALALTLMLYVSIKFTEVFRSHLKLKGDGSIVLDY</sequence>
<reference evidence="3" key="2">
    <citation type="submission" date="2023-06" db="EMBL/GenBank/DDBJ databases">
        <authorList>
            <person name="Ma L."/>
            <person name="Liu K.-W."/>
            <person name="Li Z."/>
            <person name="Hsiao Y.-Y."/>
            <person name="Qi Y."/>
            <person name="Fu T."/>
            <person name="Tang G."/>
            <person name="Zhang D."/>
            <person name="Sun W.-H."/>
            <person name="Liu D.-K."/>
            <person name="Li Y."/>
            <person name="Chen G.-Z."/>
            <person name="Liu X.-D."/>
            <person name="Liao X.-Y."/>
            <person name="Jiang Y.-T."/>
            <person name="Yu X."/>
            <person name="Hao Y."/>
            <person name="Huang J."/>
            <person name="Zhao X.-W."/>
            <person name="Ke S."/>
            <person name="Chen Y.-Y."/>
            <person name="Wu W.-L."/>
            <person name="Hsu J.-L."/>
            <person name="Lin Y.-F."/>
            <person name="Huang M.-D."/>
            <person name="Li C.-Y."/>
            <person name="Huang L."/>
            <person name="Wang Z.-W."/>
            <person name="Zhao X."/>
            <person name="Zhong W.-Y."/>
            <person name="Peng D.-H."/>
            <person name="Ahmad S."/>
            <person name="Lan S."/>
            <person name="Zhang J.-S."/>
            <person name="Tsai W.-C."/>
            <person name="Van De Peer Y."/>
            <person name="Liu Z.-J."/>
        </authorList>
    </citation>
    <scope>NUCLEOTIDE SEQUENCE</scope>
    <source>
        <strain evidence="3">CP</strain>
        <tissue evidence="3">Leaves</tissue>
    </source>
</reference>
<keyword evidence="2" id="KW-0812">Transmembrane</keyword>
<dbReference type="AlphaFoldDB" id="A0AAV9E4A3"/>
<accession>A0AAV9E4A3</accession>
<evidence type="ECO:0000313" key="4">
    <source>
        <dbReference type="Proteomes" id="UP001180020"/>
    </source>
</evidence>
<evidence type="ECO:0000256" key="1">
    <source>
        <dbReference type="SAM" id="MobiDB-lite"/>
    </source>
</evidence>
<feature type="region of interest" description="Disordered" evidence="1">
    <location>
        <begin position="50"/>
        <end position="100"/>
    </location>
</feature>
<comment type="caution">
    <text evidence="3">The sequence shown here is derived from an EMBL/GenBank/DDBJ whole genome shotgun (WGS) entry which is preliminary data.</text>
</comment>
<feature type="transmembrane region" description="Helical" evidence="2">
    <location>
        <begin position="322"/>
        <end position="350"/>
    </location>
</feature>
<proteinExistence type="predicted"/>
<evidence type="ECO:0000256" key="2">
    <source>
        <dbReference type="SAM" id="Phobius"/>
    </source>
</evidence>